<dbReference type="InterPro" id="IPR018154">
    <property type="entry name" value="TLV/ENV_coat_polyprotein"/>
</dbReference>
<sequence>MPSVAFRAFALLWLSIAGFHGAYRQNTYIMQQEFVAETLNISNCWICSHIPATADAGIPVLPLALNASELTAGPRPFNQPYGSNDTWDSVGVQNETRISVVSAVGEWCWVCNGSGPFLGTSRCRRNIVKDGVWDHSGKTVTWKTRYTGEVYTTWNQTTSGLLNCSKFETTENKTIFKCLTANNSTDMFPMPFTGYYSHFVESYLNNSCRTPFPALLGHHWVCGGKAYTVLPANWSGVCYPAKLLPQFRVLSRLPTKSFRNFKRDVKDAQWYVDNVDPLTWDNAIGNAFVPIGGVIHANKRILRLQAVVEILANDTAESLRLLSEETKAIRTVALQNRQALDVILAAKGGTCALIGQECCVYIPDYSDKVFDRADHLQKIAYVPHDEANGLFGWLGKMFNFSGIGAWLLHGLITVVVIIVVVYVLSQILSRCLAACLSSGLPAVQRVMLLRPGPDEEKLRLQQALLSMEKGGRKARVNIQ</sequence>
<organism evidence="4 5">
    <name type="scientific">Chelonid alphaherpesvirus 5</name>
    <dbReference type="NCBI Taxonomy" id="702736"/>
    <lineage>
        <taxon>Viruses</taxon>
        <taxon>Duplodnaviria</taxon>
        <taxon>Heunggongvirae</taxon>
        <taxon>Peploviricota</taxon>
        <taxon>Herviviricetes</taxon>
        <taxon>Herpesvirales</taxon>
        <taxon>Orthoherpesviridae</taxon>
        <taxon>Alphaherpesvirinae</taxon>
        <taxon>Scutavirus</taxon>
        <taxon>Scutavirus chelonidalpha5</taxon>
    </lineage>
</organism>
<feature type="transmembrane region" description="Helical" evidence="3">
    <location>
        <begin position="403"/>
        <end position="424"/>
    </location>
</feature>
<gene>
    <name evidence="4" type="primary">HP35</name>
</gene>
<comment type="subcellular location">
    <subcellularLocation>
        <location evidence="1">Host cell membrane</location>
    </subcellularLocation>
</comment>
<dbReference type="PANTHER" id="PTHR10424">
    <property type="entry name" value="VIRAL ENVELOPE PROTEIN"/>
    <property type="match status" value="1"/>
</dbReference>
<evidence type="ECO:0000313" key="5">
    <source>
        <dbReference type="Proteomes" id="UP000325782"/>
    </source>
</evidence>
<evidence type="ECO:0000256" key="2">
    <source>
        <dbReference type="ARBA" id="ARBA00023157"/>
    </source>
</evidence>
<dbReference type="GeneID" id="80532733"/>
<dbReference type="RefSeq" id="YP_010795574.1">
    <property type="nucleotide sequence ID" value="NC_075701.1"/>
</dbReference>
<dbReference type="Gene3D" id="1.10.287.210">
    <property type="match status" value="1"/>
</dbReference>
<protein>
    <submittedName>
        <fullName evidence="4">F-env</fullName>
    </submittedName>
</protein>
<dbReference type="SUPFAM" id="SSF58069">
    <property type="entry name" value="Virus ectodomain"/>
    <property type="match status" value="1"/>
</dbReference>
<dbReference type="KEGG" id="vg:80532733"/>
<keyword evidence="2" id="KW-1015">Disulfide bond</keyword>
<evidence type="ECO:0000256" key="3">
    <source>
        <dbReference type="SAM" id="Phobius"/>
    </source>
</evidence>
<evidence type="ECO:0000256" key="1">
    <source>
        <dbReference type="ARBA" id="ARBA00004165"/>
    </source>
</evidence>
<evidence type="ECO:0000313" key="4">
    <source>
        <dbReference type="EMBL" id="AHA93383.1"/>
    </source>
</evidence>
<dbReference type="Proteomes" id="UP000325782">
    <property type="component" value="Segment"/>
</dbReference>
<accession>V5NYT7</accession>
<dbReference type="GO" id="GO:0020002">
    <property type="term" value="C:host cell plasma membrane"/>
    <property type="evidence" value="ECO:0007669"/>
    <property type="project" value="UniProtKB-SubCell"/>
</dbReference>
<keyword evidence="3" id="KW-1133">Transmembrane helix</keyword>
<dbReference type="EMBL" id="HQ878327">
    <property type="protein sequence ID" value="AHA93383.1"/>
    <property type="molecule type" value="Genomic_DNA"/>
</dbReference>
<dbReference type="Pfam" id="PF00429">
    <property type="entry name" value="TLV_coat"/>
    <property type="match status" value="1"/>
</dbReference>
<proteinExistence type="predicted"/>
<keyword evidence="3" id="KW-0472">Membrane</keyword>
<keyword evidence="3" id="KW-0812">Transmembrane</keyword>
<dbReference type="PANTHER" id="PTHR10424:SF73">
    <property type="entry name" value="ENDOGENOUS RETROVIRUS GROUP FC1 ENV POLYPROTEIN-RELATED"/>
    <property type="match status" value="1"/>
</dbReference>
<name>V5NYT7_9ALPH</name>
<keyword evidence="5" id="KW-1185">Reference proteome</keyword>
<reference evidence="4 5" key="1">
    <citation type="journal article" date="2012" name="PLoS ONE">
        <title>The genome of Chelonid herpesvirus 5 harbors atypical genes.</title>
        <authorList>
            <person name="Ackermann M."/>
            <person name="Koriabine M."/>
            <person name="Hartmann-Fritsch F."/>
            <person name="de Jong P.J."/>
            <person name="Lewis T.D."/>
            <person name="Schetle N."/>
            <person name="Work T.M."/>
            <person name="Dagenais J."/>
            <person name="Balazs G.H."/>
            <person name="Leong J.A."/>
        </authorList>
    </citation>
    <scope>NUCLEOTIDE SEQUENCE [LARGE SCALE GENOMIC DNA]</scope>
</reference>